<gene>
    <name evidence="1" type="ORF">MNODULE_13375</name>
</gene>
<accession>A0A7X6DR05</accession>
<dbReference type="AlphaFoldDB" id="A0A7X6DR05"/>
<proteinExistence type="predicted"/>
<reference evidence="1 2" key="1">
    <citation type="journal article" date="2020" name="Nature">
        <title>Bacterial chemolithoautotrophy via manganese oxidation.</title>
        <authorList>
            <person name="Yu H."/>
            <person name="Leadbetter J.R."/>
        </authorList>
    </citation>
    <scope>NUCLEOTIDE SEQUENCE [LARGE SCALE GENOMIC DNA]</scope>
    <source>
        <strain evidence="1 2">Mn-1</strain>
    </source>
</reference>
<comment type="caution">
    <text evidence="1">The sequence shown here is derived from an EMBL/GenBank/DDBJ whole genome shotgun (WGS) entry which is preliminary data.</text>
</comment>
<evidence type="ECO:0000313" key="2">
    <source>
        <dbReference type="Proteomes" id="UP000534783"/>
    </source>
</evidence>
<sequence length="252" mass="27688">MRRIFLIVLIIILSGCSTFRSAKLFAPTWFGFVQIDDGVYVDASMPSSQRETLLETIGAAKARVSDFFGRLKGNPTIYACSTEACFVSNGGVTARGKAYGSSRVLLSPRGLGLVTISHELTHVELYRRVGDFRAWHAIPPWFDEGLAVLVSQDPDYTIDTWLRATDNGRGAPALKLLGNAVPWADGQRSYGTARQVVGEWHSRAGSEGLFRLIRGIKAGHDFDTLFGRYPYLPIPSDPLPHTVATQNASWTP</sequence>
<protein>
    <recommendedName>
        <fullName evidence="3">Peptidase MA-like domain-containing protein</fullName>
    </recommendedName>
</protein>
<organism evidence="1 2">
    <name type="scientific">Candidatus Manganitrophus noduliformans</name>
    <dbReference type="NCBI Taxonomy" id="2606439"/>
    <lineage>
        <taxon>Bacteria</taxon>
        <taxon>Pseudomonadati</taxon>
        <taxon>Nitrospirota</taxon>
        <taxon>Nitrospiria</taxon>
        <taxon>Candidatus Troglogloeales</taxon>
        <taxon>Candidatus Manganitrophaceae</taxon>
        <taxon>Candidatus Manganitrophus</taxon>
    </lineage>
</organism>
<name>A0A7X6DR05_9BACT</name>
<keyword evidence="2" id="KW-1185">Reference proteome</keyword>
<evidence type="ECO:0000313" key="1">
    <source>
        <dbReference type="EMBL" id="NKE71732.1"/>
    </source>
</evidence>
<dbReference type="EMBL" id="VTOW01000002">
    <property type="protein sequence ID" value="NKE71732.1"/>
    <property type="molecule type" value="Genomic_DNA"/>
</dbReference>
<dbReference type="PROSITE" id="PS51257">
    <property type="entry name" value="PROKAR_LIPOPROTEIN"/>
    <property type="match status" value="1"/>
</dbReference>
<dbReference type="Proteomes" id="UP000534783">
    <property type="component" value="Unassembled WGS sequence"/>
</dbReference>
<dbReference type="RefSeq" id="WP_168060636.1">
    <property type="nucleotide sequence ID" value="NZ_VTOW01000002.1"/>
</dbReference>
<evidence type="ECO:0008006" key="3">
    <source>
        <dbReference type="Google" id="ProtNLM"/>
    </source>
</evidence>